<evidence type="ECO:0000256" key="2">
    <source>
        <dbReference type="ARBA" id="ARBA00007230"/>
    </source>
</evidence>
<comment type="similarity">
    <text evidence="2">Belongs to the NIPA family.</text>
</comment>
<dbReference type="InterPro" id="IPR008521">
    <property type="entry name" value="Mg_trans_NIPA"/>
</dbReference>
<evidence type="ECO:0008006" key="10">
    <source>
        <dbReference type="Google" id="ProtNLM"/>
    </source>
</evidence>
<dbReference type="GO" id="GO:0015693">
    <property type="term" value="P:magnesium ion transport"/>
    <property type="evidence" value="ECO:0007669"/>
    <property type="project" value="UniProtKB-ARBA"/>
</dbReference>
<feature type="transmembrane region" description="Helical" evidence="7">
    <location>
        <begin position="258"/>
        <end position="281"/>
    </location>
</feature>
<dbReference type="Proteomes" id="UP001634394">
    <property type="component" value="Unassembled WGS sequence"/>
</dbReference>
<feature type="transmembrane region" description="Helical" evidence="7">
    <location>
        <begin position="63"/>
        <end position="84"/>
    </location>
</feature>
<gene>
    <name evidence="8" type="ORF">ACJMK2_041084</name>
</gene>
<comment type="subcellular location">
    <subcellularLocation>
        <location evidence="1">Membrane</location>
        <topology evidence="1">Multi-pass membrane protein</topology>
    </subcellularLocation>
</comment>
<evidence type="ECO:0000313" key="8">
    <source>
        <dbReference type="EMBL" id="KAL3868253.1"/>
    </source>
</evidence>
<feature type="compositionally biased region" description="Polar residues" evidence="6">
    <location>
        <begin position="355"/>
        <end position="370"/>
    </location>
</feature>
<keyword evidence="3 7" id="KW-0812">Transmembrane</keyword>
<keyword evidence="9" id="KW-1185">Reference proteome</keyword>
<proteinExistence type="inferred from homology"/>
<feature type="transmembrane region" description="Helical" evidence="7">
    <location>
        <begin position="90"/>
        <end position="110"/>
    </location>
</feature>
<evidence type="ECO:0000256" key="4">
    <source>
        <dbReference type="ARBA" id="ARBA00022989"/>
    </source>
</evidence>
<dbReference type="PANTHER" id="PTHR12570:SF65">
    <property type="entry name" value="MAGNESIUM TRANSPORTER NIPA9-RELATED"/>
    <property type="match status" value="1"/>
</dbReference>
<accession>A0ABD3W5U7</accession>
<dbReference type="EMBL" id="JBJQND010000008">
    <property type="protein sequence ID" value="KAL3868253.1"/>
    <property type="molecule type" value="Genomic_DNA"/>
</dbReference>
<dbReference type="SUPFAM" id="SSF103481">
    <property type="entry name" value="Multidrug resistance efflux transporter EmrE"/>
    <property type="match status" value="1"/>
</dbReference>
<feature type="transmembrane region" description="Helical" evidence="7">
    <location>
        <begin position="22"/>
        <end position="42"/>
    </location>
</feature>
<organism evidence="8 9">
    <name type="scientific">Sinanodonta woodiana</name>
    <name type="common">Chinese pond mussel</name>
    <name type="synonym">Anodonta woodiana</name>
    <dbReference type="NCBI Taxonomy" id="1069815"/>
    <lineage>
        <taxon>Eukaryota</taxon>
        <taxon>Metazoa</taxon>
        <taxon>Spiralia</taxon>
        <taxon>Lophotrochozoa</taxon>
        <taxon>Mollusca</taxon>
        <taxon>Bivalvia</taxon>
        <taxon>Autobranchia</taxon>
        <taxon>Heteroconchia</taxon>
        <taxon>Palaeoheterodonta</taxon>
        <taxon>Unionida</taxon>
        <taxon>Unionoidea</taxon>
        <taxon>Unionidae</taxon>
        <taxon>Unioninae</taxon>
        <taxon>Sinanodonta</taxon>
    </lineage>
</organism>
<feature type="transmembrane region" description="Helical" evidence="7">
    <location>
        <begin position="157"/>
        <end position="176"/>
    </location>
</feature>
<dbReference type="InterPro" id="IPR037185">
    <property type="entry name" value="EmrE-like"/>
</dbReference>
<dbReference type="GO" id="GO:0016020">
    <property type="term" value="C:membrane"/>
    <property type="evidence" value="ECO:0007669"/>
    <property type="project" value="UniProtKB-SubCell"/>
</dbReference>
<reference evidence="8 9" key="1">
    <citation type="submission" date="2024-11" db="EMBL/GenBank/DDBJ databases">
        <title>Chromosome-level genome assembly of the freshwater bivalve Anodonta woodiana.</title>
        <authorList>
            <person name="Chen X."/>
        </authorList>
    </citation>
    <scope>NUCLEOTIDE SEQUENCE [LARGE SCALE GENOMIC DNA]</scope>
    <source>
        <strain evidence="8">MN2024</strain>
        <tissue evidence="8">Gills</tissue>
    </source>
</reference>
<evidence type="ECO:0000256" key="6">
    <source>
        <dbReference type="SAM" id="MobiDB-lite"/>
    </source>
</evidence>
<evidence type="ECO:0000313" key="9">
    <source>
        <dbReference type="Proteomes" id="UP001634394"/>
    </source>
</evidence>
<feature type="transmembrane region" description="Helical" evidence="7">
    <location>
        <begin position="183"/>
        <end position="201"/>
    </location>
</feature>
<keyword evidence="5 7" id="KW-0472">Membrane</keyword>
<evidence type="ECO:0000256" key="3">
    <source>
        <dbReference type="ARBA" id="ARBA00022692"/>
    </source>
</evidence>
<evidence type="ECO:0000256" key="5">
    <source>
        <dbReference type="ARBA" id="ARBA00023136"/>
    </source>
</evidence>
<comment type="caution">
    <text evidence="8">The sequence shown here is derived from an EMBL/GenBank/DDBJ whole genome shotgun (WGS) entry which is preliminary data.</text>
</comment>
<dbReference type="AlphaFoldDB" id="A0ABD3W5U7"/>
<dbReference type="Pfam" id="PF05653">
    <property type="entry name" value="Mg_trans_NIPA"/>
    <property type="match status" value="1"/>
</dbReference>
<evidence type="ECO:0000256" key="1">
    <source>
        <dbReference type="ARBA" id="ARBA00004141"/>
    </source>
</evidence>
<dbReference type="PANTHER" id="PTHR12570">
    <property type="match status" value="1"/>
</dbReference>
<feature type="region of interest" description="Disordered" evidence="6">
    <location>
        <begin position="330"/>
        <end position="380"/>
    </location>
</feature>
<feature type="compositionally biased region" description="Polar residues" evidence="6">
    <location>
        <begin position="330"/>
        <end position="343"/>
    </location>
</feature>
<sequence>MTEHNSTLDPPQESSETRYKDLMIGCILAIGGNLMISVSLNLQKYTHVKNAEREQPIHYTRNPLWWFGLSLMIFGEVGNFSAYGFAPASLVAPLGTTTVVANMFLAAIFLKEKIKAEHLFGSALAIIGAFLLVTFSSKTETTLTGSQIYENLAQISFIVYICIEGLMLIVLFVVLYRFKKKLVVVYLLIVAIIASFTVISAKAVSSMLQLTMAGKAQWDSPMLYIMAAVLGITAIIQVKYLNQAMKNFDSTVVVPTNFVFFTMSAIMAGKCMMSFVGVYFVTTGRNSCSFSKGLVSEEDSENPGRCRLTANIFPSWLLASINIGPVQPRNGSLPQYSDSQNDRQPFLDDDDSDSSQETIFNTALPVTTPANVPKKDYRSS</sequence>
<keyword evidence="4 7" id="KW-1133">Transmembrane helix</keyword>
<protein>
    <recommendedName>
        <fullName evidence="10">NIPA-like protein 2</fullName>
    </recommendedName>
</protein>
<feature type="transmembrane region" description="Helical" evidence="7">
    <location>
        <begin position="119"/>
        <end position="137"/>
    </location>
</feature>
<evidence type="ECO:0000256" key="7">
    <source>
        <dbReference type="SAM" id="Phobius"/>
    </source>
</evidence>
<feature type="transmembrane region" description="Helical" evidence="7">
    <location>
        <begin position="221"/>
        <end position="238"/>
    </location>
</feature>
<name>A0ABD3W5U7_SINWO</name>
<dbReference type="Gene3D" id="1.10.3730.20">
    <property type="match status" value="1"/>
</dbReference>